<dbReference type="OrthoDB" id="10248373at2759"/>
<evidence type="ECO:0000313" key="1">
    <source>
        <dbReference type="EMBL" id="PBL01586.1"/>
    </source>
</evidence>
<dbReference type="SUPFAM" id="SSF47240">
    <property type="entry name" value="Ferritin-like"/>
    <property type="match status" value="1"/>
</dbReference>
<dbReference type="GO" id="GO:0005829">
    <property type="term" value="C:cytosol"/>
    <property type="evidence" value="ECO:0007669"/>
    <property type="project" value="TreeGrafter"/>
</dbReference>
<reference evidence="2" key="1">
    <citation type="journal article" date="2017" name="Nat. Ecol. Evol.">
        <title>Genome expansion and lineage-specific genetic innovations in the forest pathogenic fungi Armillaria.</title>
        <authorList>
            <person name="Sipos G."/>
            <person name="Prasanna A.N."/>
            <person name="Walter M.C."/>
            <person name="O'Connor E."/>
            <person name="Balint B."/>
            <person name="Krizsan K."/>
            <person name="Kiss B."/>
            <person name="Hess J."/>
            <person name="Varga T."/>
            <person name="Slot J."/>
            <person name="Riley R."/>
            <person name="Boka B."/>
            <person name="Rigling D."/>
            <person name="Barry K."/>
            <person name="Lee J."/>
            <person name="Mihaltcheva S."/>
            <person name="LaButti K."/>
            <person name="Lipzen A."/>
            <person name="Waldron R."/>
            <person name="Moloney N.M."/>
            <person name="Sperisen C."/>
            <person name="Kredics L."/>
            <person name="Vagvoelgyi C."/>
            <person name="Patrignani A."/>
            <person name="Fitzpatrick D."/>
            <person name="Nagy I."/>
            <person name="Doyle S."/>
            <person name="Anderson J.B."/>
            <person name="Grigoriev I.V."/>
            <person name="Gueldener U."/>
            <person name="Muensterkoetter M."/>
            <person name="Nagy L.G."/>
        </authorList>
    </citation>
    <scope>NUCLEOTIDE SEQUENCE [LARGE SCALE GENOMIC DNA]</scope>
    <source>
        <strain evidence="2">Ar21-2</strain>
    </source>
</reference>
<accession>A0A2H3E2A1</accession>
<dbReference type="InterPro" id="IPR000358">
    <property type="entry name" value="RNR_small_fam"/>
</dbReference>
<dbReference type="PANTHER" id="PTHR23409:SF18">
    <property type="entry name" value="RIBONUCLEOSIDE-DIPHOSPHATE REDUCTASE SUBUNIT M2"/>
    <property type="match status" value="1"/>
</dbReference>
<gene>
    <name evidence="1" type="ORF">ARMGADRAFT_1071129</name>
</gene>
<dbReference type="InParanoid" id="A0A2H3E2A1"/>
<dbReference type="Proteomes" id="UP000217790">
    <property type="component" value="Unassembled WGS sequence"/>
</dbReference>
<protein>
    <submittedName>
        <fullName evidence="1">Uncharacterized protein</fullName>
    </submittedName>
</protein>
<name>A0A2H3E2A1_ARMGA</name>
<dbReference type="Gene3D" id="1.10.620.20">
    <property type="entry name" value="Ribonucleotide Reductase, subunit A"/>
    <property type="match status" value="1"/>
</dbReference>
<dbReference type="InterPro" id="IPR009078">
    <property type="entry name" value="Ferritin-like_SF"/>
</dbReference>
<keyword evidence="2" id="KW-1185">Reference proteome</keyword>
<dbReference type="Pfam" id="PF00268">
    <property type="entry name" value="Ribonuc_red_sm"/>
    <property type="match status" value="1"/>
</dbReference>
<dbReference type="OMA" id="LVERFAC"/>
<proteinExistence type="predicted"/>
<dbReference type="GO" id="GO:0004748">
    <property type="term" value="F:ribonucleoside-diphosphate reductase activity, thioredoxin disulfide as acceptor"/>
    <property type="evidence" value="ECO:0007669"/>
    <property type="project" value="TreeGrafter"/>
</dbReference>
<evidence type="ECO:0000313" key="2">
    <source>
        <dbReference type="Proteomes" id="UP000217790"/>
    </source>
</evidence>
<dbReference type="STRING" id="47427.A0A2H3E2A1"/>
<dbReference type="EMBL" id="KZ293645">
    <property type="protein sequence ID" value="PBL01586.1"/>
    <property type="molecule type" value="Genomic_DNA"/>
</dbReference>
<dbReference type="GO" id="GO:0009263">
    <property type="term" value="P:deoxyribonucleotide biosynthetic process"/>
    <property type="evidence" value="ECO:0007669"/>
    <property type="project" value="InterPro"/>
</dbReference>
<organism evidence="1 2">
    <name type="scientific">Armillaria gallica</name>
    <name type="common">Bulbous honey fungus</name>
    <name type="synonym">Armillaria bulbosa</name>
    <dbReference type="NCBI Taxonomy" id="47427"/>
    <lineage>
        <taxon>Eukaryota</taxon>
        <taxon>Fungi</taxon>
        <taxon>Dikarya</taxon>
        <taxon>Basidiomycota</taxon>
        <taxon>Agaricomycotina</taxon>
        <taxon>Agaricomycetes</taxon>
        <taxon>Agaricomycetidae</taxon>
        <taxon>Agaricales</taxon>
        <taxon>Marasmiineae</taxon>
        <taxon>Physalacriaceae</taxon>
        <taxon>Armillaria</taxon>
    </lineage>
</organism>
<dbReference type="PANTHER" id="PTHR23409">
    <property type="entry name" value="RIBONUCLEOSIDE-DIPHOSPHATE REDUCTASE SMALL CHAIN"/>
    <property type="match status" value="1"/>
</dbReference>
<dbReference type="AlphaFoldDB" id="A0A2H3E2A1"/>
<sequence length="131" mass="15024">MTNTPKATDYPLEPILTTSEERLVLFPIRYPEIRSILSSKKNGLQKKAQASVWSAEEMNLTQDRNHWEHKLSQEERAMFSHVLAFFATADSIVGENLVERFTCEVQVPEIRLFYGDEPPGSVRSEFADFTS</sequence>
<dbReference type="InterPro" id="IPR012348">
    <property type="entry name" value="RNR-like"/>
</dbReference>